<evidence type="ECO:0000313" key="2">
    <source>
        <dbReference type="EMBL" id="MRX79461.1"/>
    </source>
</evidence>
<gene>
    <name evidence="2" type="ORF">GJE22_02370</name>
</gene>
<feature type="transmembrane region" description="Helical" evidence="1">
    <location>
        <begin position="12"/>
        <end position="37"/>
    </location>
</feature>
<sequence length="55" mass="5978">MVESFERKLDARLVASIVAAGSLSFCAVLLFLAGTLLSHSGTGPFWLTIRRLFAH</sequence>
<keyword evidence="1" id="KW-1133">Transmembrane helix</keyword>
<evidence type="ECO:0000256" key="1">
    <source>
        <dbReference type="SAM" id="Phobius"/>
    </source>
</evidence>
<dbReference type="EMBL" id="VTFZ01000001">
    <property type="protein sequence ID" value="MRX79461.1"/>
    <property type="molecule type" value="Genomic_DNA"/>
</dbReference>
<name>A0A7K0G6Z2_9ACTN</name>
<reference evidence="3" key="1">
    <citation type="submission" date="2019-08" db="EMBL/GenBank/DDBJ databases">
        <title>Arthrobacter sp. nov., isolated from plateau pika and Tibetan wild ass.</title>
        <authorList>
            <person name="Ge Y."/>
        </authorList>
    </citation>
    <scope>NUCLEOTIDE SEQUENCE [LARGE SCALE GENOMIC DNA]</scope>
    <source>
        <strain evidence="3">HF-1365</strain>
    </source>
</reference>
<dbReference type="AlphaFoldDB" id="A0A7K0G6Z2"/>
<keyword evidence="1" id="KW-0472">Membrane</keyword>
<comment type="caution">
    <text evidence="2">The sequence shown here is derived from an EMBL/GenBank/DDBJ whole genome shotgun (WGS) entry which is preliminary data.</text>
</comment>
<evidence type="ECO:0000313" key="3">
    <source>
        <dbReference type="Proteomes" id="UP000470010"/>
    </source>
</evidence>
<dbReference type="Proteomes" id="UP000470010">
    <property type="component" value="Unassembled WGS sequence"/>
</dbReference>
<dbReference type="RefSeq" id="WP_154324058.1">
    <property type="nucleotide sequence ID" value="NZ_VLLQ01000001.1"/>
</dbReference>
<keyword evidence="3" id="KW-1185">Reference proteome</keyword>
<keyword evidence="1" id="KW-0812">Transmembrane</keyword>
<organism evidence="2 3">
    <name type="scientific">Enorma shizhengliae</name>
    <dbReference type="NCBI Taxonomy" id="2606615"/>
    <lineage>
        <taxon>Bacteria</taxon>
        <taxon>Bacillati</taxon>
        <taxon>Actinomycetota</taxon>
        <taxon>Coriobacteriia</taxon>
        <taxon>Coriobacteriales</taxon>
        <taxon>Coriobacteriaceae</taxon>
        <taxon>Enorma</taxon>
    </lineage>
</organism>
<accession>A0A7K0G6Z2</accession>
<proteinExistence type="predicted"/>
<protein>
    <submittedName>
        <fullName evidence="2">Uncharacterized protein</fullName>
    </submittedName>
</protein>